<evidence type="ECO:0000256" key="6">
    <source>
        <dbReference type="ARBA" id="ARBA00022840"/>
    </source>
</evidence>
<evidence type="ECO:0000313" key="10">
    <source>
        <dbReference type="EMBL" id="KAK9674171.1"/>
    </source>
</evidence>
<sequence>MLGCCVEGDNRILLSRYLEHNSLAKNLLGQRGNTIGIARGLAFLHEEVEPHIIHRDIKASNILLDKDVAARISDFGLAKLIPAYMTHVSTKVHRYN</sequence>
<name>A0AAW1HDQ3_SAPOF</name>
<comment type="caution">
    <text evidence="10">The sequence shown here is derived from an EMBL/GenBank/DDBJ whole genome shotgun (WGS) entry which is preliminary data.</text>
</comment>
<dbReference type="PROSITE" id="PS00108">
    <property type="entry name" value="PROTEIN_KINASE_ST"/>
    <property type="match status" value="1"/>
</dbReference>
<evidence type="ECO:0000256" key="2">
    <source>
        <dbReference type="ARBA" id="ARBA00022527"/>
    </source>
</evidence>
<dbReference type="Pfam" id="PF00069">
    <property type="entry name" value="Pkinase"/>
    <property type="match status" value="1"/>
</dbReference>
<keyword evidence="5" id="KW-0418">Kinase</keyword>
<keyword evidence="2" id="KW-0723">Serine/threonine-protein kinase</keyword>
<evidence type="ECO:0000256" key="4">
    <source>
        <dbReference type="ARBA" id="ARBA00022741"/>
    </source>
</evidence>
<evidence type="ECO:0000256" key="1">
    <source>
        <dbReference type="ARBA" id="ARBA00012513"/>
    </source>
</evidence>
<dbReference type="InterPro" id="IPR000719">
    <property type="entry name" value="Prot_kinase_dom"/>
</dbReference>
<evidence type="ECO:0000256" key="8">
    <source>
        <dbReference type="ARBA" id="ARBA00048679"/>
    </source>
</evidence>
<dbReference type="FunFam" id="1.10.510.10:FF:001023">
    <property type="entry name" value="Os07g0541700 protein"/>
    <property type="match status" value="1"/>
</dbReference>
<keyword evidence="6" id="KW-0067">ATP-binding</keyword>
<dbReference type="InterPro" id="IPR008271">
    <property type="entry name" value="Ser/Thr_kinase_AS"/>
</dbReference>
<comment type="catalytic activity">
    <reaction evidence="7">
        <text>L-threonyl-[protein] + ATP = O-phospho-L-threonyl-[protein] + ADP + H(+)</text>
        <dbReference type="Rhea" id="RHEA:46608"/>
        <dbReference type="Rhea" id="RHEA-COMP:11060"/>
        <dbReference type="Rhea" id="RHEA-COMP:11605"/>
        <dbReference type="ChEBI" id="CHEBI:15378"/>
        <dbReference type="ChEBI" id="CHEBI:30013"/>
        <dbReference type="ChEBI" id="CHEBI:30616"/>
        <dbReference type="ChEBI" id="CHEBI:61977"/>
        <dbReference type="ChEBI" id="CHEBI:456216"/>
        <dbReference type="EC" id="2.7.11.1"/>
    </reaction>
</comment>
<evidence type="ECO:0000256" key="7">
    <source>
        <dbReference type="ARBA" id="ARBA00047899"/>
    </source>
</evidence>
<dbReference type="GO" id="GO:0005524">
    <property type="term" value="F:ATP binding"/>
    <property type="evidence" value="ECO:0007669"/>
    <property type="project" value="UniProtKB-KW"/>
</dbReference>
<keyword evidence="4" id="KW-0547">Nucleotide-binding</keyword>
<gene>
    <name evidence="10" type="ORF">RND81_12G215900</name>
</gene>
<keyword evidence="11" id="KW-1185">Reference proteome</keyword>
<dbReference type="EMBL" id="JBDFQZ010000012">
    <property type="protein sequence ID" value="KAK9674171.1"/>
    <property type="molecule type" value="Genomic_DNA"/>
</dbReference>
<evidence type="ECO:0000256" key="3">
    <source>
        <dbReference type="ARBA" id="ARBA00022679"/>
    </source>
</evidence>
<evidence type="ECO:0000256" key="5">
    <source>
        <dbReference type="ARBA" id="ARBA00022777"/>
    </source>
</evidence>
<dbReference type="InterPro" id="IPR011009">
    <property type="entry name" value="Kinase-like_dom_sf"/>
</dbReference>
<comment type="catalytic activity">
    <reaction evidence="8">
        <text>L-seryl-[protein] + ATP = O-phospho-L-seryl-[protein] + ADP + H(+)</text>
        <dbReference type="Rhea" id="RHEA:17989"/>
        <dbReference type="Rhea" id="RHEA-COMP:9863"/>
        <dbReference type="Rhea" id="RHEA-COMP:11604"/>
        <dbReference type="ChEBI" id="CHEBI:15378"/>
        <dbReference type="ChEBI" id="CHEBI:29999"/>
        <dbReference type="ChEBI" id="CHEBI:30616"/>
        <dbReference type="ChEBI" id="CHEBI:83421"/>
        <dbReference type="ChEBI" id="CHEBI:456216"/>
        <dbReference type="EC" id="2.7.11.1"/>
    </reaction>
</comment>
<proteinExistence type="predicted"/>
<dbReference type="PROSITE" id="PS50011">
    <property type="entry name" value="PROTEIN_KINASE_DOM"/>
    <property type="match status" value="1"/>
</dbReference>
<dbReference type="AlphaFoldDB" id="A0AAW1HDQ3"/>
<feature type="domain" description="Protein kinase" evidence="9">
    <location>
        <begin position="1"/>
        <end position="96"/>
    </location>
</feature>
<dbReference type="GO" id="GO:0004674">
    <property type="term" value="F:protein serine/threonine kinase activity"/>
    <property type="evidence" value="ECO:0007669"/>
    <property type="project" value="UniProtKB-KW"/>
</dbReference>
<keyword evidence="3" id="KW-0808">Transferase</keyword>
<dbReference type="PANTHER" id="PTHR47973">
    <property type="entry name" value="CYSTEINE-RICH RECEPTOR-LIKE PROTEIN KINASE 3"/>
    <property type="match status" value="1"/>
</dbReference>
<dbReference type="Proteomes" id="UP001443914">
    <property type="component" value="Unassembled WGS sequence"/>
</dbReference>
<dbReference type="EC" id="2.7.11.1" evidence="1"/>
<evidence type="ECO:0000313" key="11">
    <source>
        <dbReference type="Proteomes" id="UP001443914"/>
    </source>
</evidence>
<dbReference type="InterPro" id="IPR052059">
    <property type="entry name" value="CR_Ser/Thr_kinase"/>
</dbReference>
<organism evidence="10 11">
    <name type="scientific">Saponaria officinalis</name>
    <name type="common">Common soapwort</name>
    <name type="synonym">Lychnis saponaria</name>
    <dbReference type="NCBI Taxonomy" id="3572"/>
    <lineage>
        <taxon>Eukaryota</taxon>
        <taxon>Viridiplantae</taxon>
        <taxon>Streptophyta</taxon>
        <taxon>Embryophyta</taxon>
        <taxon>Tracheophyta</taxon>
        <taxon>Spermatophyta</taxon>
        <taxon>Magnoliopsida</taxon>
        <taxon>eudicotyledons</taxon>
        <taxon>Gunneridae</taxon>
        <taxon>Pentapetalae</taxon>
        <taxon>Caryophyllales</taxon>
        <taxon>Caryophyllaceae</taxon>
        <taxon>Caryophylleae</taxon>
        <taxon>Saponaria</taxon>
    </lineage>
</organism>
<reference evidence="10" key="1">
    <citation type="submission" date="2024-03" db="EMBL/GenBank/DDBJ databases">
        <title>WGS assembly of Saponaria officinalis var. Norfolk2.</title>
        <authorList>
            <person name="Jenkins J."/>
            <person name="Shu S."/>
            <person name="Grimwood J."/>
            <person name="Barry K."/>
            <person name="Goodstein D."/>
            <person name="Schmutz J."/>
            <person name="Leebens-Mack J."/>
            <person name="Osbourn A."/>
        </authorList>
    </citation>
    <scope>NUCLEOTIDE SEQUENCE [LARGE SCALE GENOMIC DNA]</scope>
    <source>
        <strain evidence="10">JIC</strain>
    </source>
</reference>
<dbReference type="SUPFAM" id="SSF56112">
    <property type="entry name" value="Protein kinase-like (PK-like)"/>
    <property type="match status" value="1"/>
</dbReference>
<accession>A0AAW1HDQ3</accession>
<dbReference type="Gene3D" id="1.10.510.10">
    <property type="entry name" value="Transferase(Phosphotransferase) domain 1"/>
    <property type="match status" value="1"/>
</dbReference>
<protein>
    <recommendedName>
        <fullName evidence="1">non-specific serine/threonine protein kinase</fullName>
        <ecNumber evidence="1">2.7.11.1</ecNumber>
    </recommendedName>
</protein>
<evidence type="ECO:0000259" key="9">
    <source>
        <dbReference type="PROSITE" id="PS50011"/>
    </source>
</evidence>